<accession>A0A7G7WWH1</accession>
<gene>
    <name evidence="1" type="ORF">AF3_020</name>
</gene>
<dbReference type="Proteomes" id="UP000515855">
    <property type="component" value="Segment"/>
</dbReference>
<sequence>MTTEFEHEKMRIAIADYYALPTLQQLREQGLNGRDLVGRKYRSAIPERNMIFKKIVCESENHHQGKVSVTQIWEAEFI</sequence>
<name>A0A7G7WWH1_9CAUD</name>
<evidence type="ECO:0000313" key="2">
    <source>
        <dbReference type="Proteomes" id="UP000515855"/>
    </source>
</evidence>
<proteinExistence type="predicted"/>
<reference evidence="1 2" key="1">
    <citation type="submission" date="2020-07" db="EMBL/GenBank/DDBJ databases">
        <title>Complete genome sequence of Rhizobium leguminosarum bacteriophage vB_RlegM_AF3.</title>
        <authorList>
            <person name="Gunathilake D."/>
            <person name="Mackenzie K.D."/>
            <person name="Yost C.K."/>
            <person name="Hynes M.F."/>
        </authorList>
    </citation>
    <scope>NUCLEOTIDE SEQUENCE [LARGE SCALE GENOMIC DNA]</scope>
</reference>
<protein>
    <submittedName>
        <fullName evidence="1">Uncharacterized protein</fullName>
    </submittedName>
</protein>
<evidence type="ECO:0000313" key="1">
    <source>
        <dbReference type="EMBL" id="QNH71565.1"/>
    </source>
</evidence>
<keyword evidence="2" id="KW-1185">Reference proteome</keyword>
<dbReference type="EMBL" id="MT778837">
    <property type="protein sequence ID" value="QNH71565.1"/>
    <property type="molecule type" value="Genomic_DNA"/>
</dbReference>
<organism evidence="1 2">
    <name type="scientific">Rhizobium phage AF3</name>
    <dbReference type="NCBI Taxonomy" id="2763529"/>
    <lineage>
        <taxon>Viruses</taxon>
        <taxon>Duplodnaviria</taxon>
        <taxon>Heunggongvirae</taxon>
        <taxon>Uroviricota</taxon>
        <taxon>Caudoviricetes</taxon>
        <taxon>Pootjesviridae</taxon>
        <taxon>Innesvirus</taxon>
        <taxon>Innesvirus AF3</taxon>
    </lineage>
</organism>